<comment type="caution">
    <text evidence="8">The sequence shown here is derived from an EMBL/GenBank/DDBJ whole genome shotgun (WGS) entry which is preliminary data.</text>
</comment>
<dbReference type="PROSITE" id="PS50035">
    <property type="entry name" value="PLD"/>
    <property type="match status" value="1"/>
</dbReference>
<comment type="similarity">
    <text evidence="2">Belongs to the phospholipase D family.</text>
</comment>
<dbReference type="NCBIfam" id="NF038319">
    <property type="entry name" value="DISARM_DrmC_I"/>
    <property type="match status" value="1"/>
</dbReference>
<dbReference type="SUPFAM" id="SSF56024">
    <property type="entry name" value="Phospholipase D/nuclease"/>
    <property type="match status" value="1"/>
</dbReference>
<dbReference type="PANTHER" id="PTHR43856:SF1">
    <property type="entry name" value="MITOCHONDRIAL CARDIOLIPIN HYDROLASE"/>
    <property type="match status" value="1"/>
</dbReference>
<dbReference type="GO" id="GO:0006793">
    <property type="term" value="P:phosphorus metabolic process"/>
    <property type="evidence" value="ECO:0007669"/>
    <property type="project" value="UniProtKB-ARBA"/>
</dbReference>
<evidence type="ECO:0000313" key="9">
    <source>
        <dbReference type="Proteomes" id="UP000243542"/>
    </source>
</evidence>
<comment type="catalytic activity">
    <reaction evidence="1">
        <text>a 1,2-diacyl-sn-glycero-3-phosphocholine + H2O = a 1,2-diacyl-sn-glycero-3-phosphate + choline + H(+)</text>
        <dbReference type="Rhea" id="RHEA:14445"/>
        <dbReference type="ChEBI" id="CHEBI:15354"/>
        <dbReference type="ChEBI" id="CHEBI:15377"/>
        <dbReference type="ChEBI" id="CHEBI:15378"/>
        <dbReference type="ChEBI" id="CHEBI:57643"/>
        <dbReference type="ChEBI" id="CHEBI:58608"/>
        <dbReference type="EC" id="3.1.4.4"/>
    </reaction>
</comment>
<dbReference type="GO" id="GO:0016891">
    <property type="term" value="F:RNA endonuclease activity producing 5'-phosphomonoesters, hydrolytic mechanism"/>
    <property type="evidence" value="ECO:0007669"/>
    <property type="project" value="TreeGrafter"/>
</dbReference>
<evidence type="ECO:0000313" key="8">
    <source>
        <dbReference type="EMBL" id="PFG49458.1"/>
    </source>
</evidence>
<dbReference type="AlphaFoldDB" id="A0A2A9FE77"/>
<keyword evidence="5" id="KW-0442">Lipid degradation</keyword>
<dbReference type="InterPro" id="IPR051406">
    <property type="entry name" value="PLD_domain"/>
</dbReference>
<keyword evidence="6" id="KW-0443">Lipid metabolism</keyword>
<evidence type="ECO:0000259" key="7">
    <source>
        <dbReference type="PROSITE" id="PS50035"/>
    </source>
</evidence>
<protein>
    <recommendedName>
        <fullName evidence="3">phospholipase D</fullName>
        <ecNumber evidence="3">3.1.4.4</ecNumber>
    </recommendedName>
</protein>
<dbReference type="InterPro" id="IPR025202">
    <property type="entry name" value="PLD-like_dom"/>
</dbReference>
<evidence type="ECO:0000256" key="2">
    <source>
        <dbReference type="ARBA" id="ARBA00008664"/>
    </source>
</evidence>
<proteinExistence type="inferred from homology"/>
<dbReference type="EMBL" id="PDJK01000002">
    <property type="protein sequence ID" value="PFG49458.1"/>
    <property type="molecule type" value="Genomic_DNA"/>
</dbReference>
<dbReference type="GO" id="GO:0004630">
    <property type="term" value="F:phospholipase D activity"/>
    <property type="evidence" value="ECO:0007669"/>
    <property type="project" value="UniProtKB-EC"/>
</dbReference>
<evidence type="ECO:0000256" key="3">
    <source>
        <dbReference type="ARBA" id="ARBA00012027"/>
    </source>
</evidence>
<evidence type="ECO:0000256" key="5">
    <source>
        <dbReference type="ARBA" id="ARBA00022963"/>
    </source>
</evidence>
<dbReference type="RefSeq" id="WP_098513355.1">
    <property type="nucleotide sequence ID" value="NZ_JBIAKZ010000004.1"/>
</dbReference>
<evidence type="ECO:0000256" key="6">
    <source>
        <dbReference type="ARBA" id="ARBA00023098"/>
    </source>
</evidence>
<dbReference type="PANTHER" id="PTHR43856">
    <property type="entry name" value="CARDIOLIPIN HYDROLASE"/>
    <property type="match status" value="1"/>
</dbReference>
<gene>
    <name evidence="8" type="ORF">ATK36_4616</name>
</gene>
<name>A0A2A9FE77_9PSEU</name>
<evidence type="ECO:0000256" key="4">
    <source>
        <dbReference type="ARBA" id="ARBA00022801"/>
    </source>
</evidence>
<dbReference type="EC" id="3.1.4.4" evidence="3"/>
<keyword evidence="9" id="KW-1185">Reference proteome</keyword>
<dbReference type="InterPro" id="IPR001736">
    <property type="entry name" value="PLipase_D/transphosphatidylase"/>
</dbReference>
<dbReference type="Proteomes" id="UP000243542">
    <property type="component" value="Unassembled WGS sequence"/>
</dbReference>
<dbReference type="InterPro" id="IPR047955">
    <property type="entry name" value="DrmC-like"/>
</dbReference>
<sequence>MPSDPFAKLGEFLTASEAEALAVQFEAGQHIVKALAVVNAVRRATARRLLDAAGLSPRDGERAAGTLRAIAGAKSIHRDLTPVWTMPGNEATIGHLTSEFHRLVQAARQSVVCATYNFEPTSQMWKVLEEASPQLGVVVTVYVDGDKADAAKVKAQFPRATIYRSAQLINGKHVVSHAKFIVIDHEVLMLTSANFSFSAENRNVEFGLLVRDSALAESVESTMKSKHGTLYELV</sequence>
<accession>A0A2A9FE77</accession>
<organism evidence="8 9">
    <name type="scientific">Amycolatopsis sulphurea</name>
    <dbReference type="NCBI Taxonomy" id="76022"/>
    <lineage>
        <taxon>Bacteria</taxon>
        <taxon>Bacillati</taxon>
        <taxon>Actinomycetota</taxon>
        <taxon>Actinomycetes</taxon>
        <taxon>Pseudonocardiales</taxon>
        <taxon>Pseudonocardiaceae</taxon>
        <taxon>Amycolatopsis</taxon>
    </lineage>
</organism>
<dbReference type="Pfam" id="PF13091">
    <property type="entry name" value="PLDc_2"/>
    <property type="match status" value="1"/>
</dbReference>
<evidence type="ECO:0000256" key="1">
    <source>
        <dbReference type="ARBA" id="ARBA00000798"/>
    </source>
</evidence>
<reference evidence="8 9" key="1">
    <citation type="submission" date="2017-10" db="EMBL/GenBank/DDBJ databases">
        <title>Sequencing the genomes of 1000 actinobacteria strains.</title>
        <authorList>
            <person name="Klenk H.-P."/>
        </authorList>
    </citation>
    <scope>NUCLEOTIDE SEQUENCE [LARGE SCALE GENOMIC DNA]</scope>
    <source>
        <strain evidence="8 9">DSM 46092</strain>
    </source>
</reference>
<dbReference type="GO" id="GO:0016042">
    <property type="term" value="P:lipid catabolic process"/>
    <property type="evidence" value="ECO:0007669"/>
    <property type="project" value="UniProtKB-KW"/>
</dbReference>
<dbReference type="Gene3D" id="3.30.870.10">
    <property type="entry name" value="Endonuclease Chain A"/>
    <property type="match status" value="1"/>
</dbReference>
<keyword evidence="4" id="KW-0378">Hydrolase</keyword>
<feature type="domain" description="PLD phosphodiesterase" evidence="7">
    <location>
        <begin position="172"/>
        <end position="199"/>
    </location>
</feature>